<organism evidence="2 3">
    <name type="scientific">Kitasatospora phosalacinea</name>
    <dbReference type="NCBI Taxonomy" id="2065"/>
    <lineage>
        <taxon>Bacteria</taxon>
        <taxon>Bacillati</taxon>
        <taxon>Actinomycetota</taxon>
        <taxon>Actinomycetes</taxon>
        <taxon>Kitasatosporales</taxon>
        <taxon>Streptomycetaceae</taxon>
        <taxon>Kitasatospora</taxon>
    </lineage>
</organism>
<dbReference type="Pfam" id="PF19534">
    <property type="entry name" value="DUF6059"/>
    <property type="match status" value="1"/>
</dbReference>
<evidence type="ECO:0000256" key="1">
    <source>
        <dbReference type="SAM" id="MobiDB-lite"/>
    </source>
</evidence>
<feature type="region of interest" description="Disordered" evidence="1">
    <location>
        <begin position="34"/>
        <end position="61"/>
    </location>
</feature>
<evidence type="ECO:0000313" key="3">
    <source>
        <dbReference type="Proteomes" id="UP001165143"/>
    </source>
</evidence>
<dbReference type="InterPro" id="IPR045701">
    <property type="entry name" value="DUF6059"/>
</dbReference>
<protein>
    <submittedName>
        <fullName evidence="2">Uncharacterized protein</fullName>
    </submittedName>
</protein>
<evidence type="ECO:0000313" key="2">
    <source>
        <dbReference type="EMBL" id="GLW53440.1"/>
    </source>
</evidence>
<dbReference type="RefSeq" id="WP_033250417.1">
    <property type="nucleotide sequence ID" value="NZ_BSRX01000006.1"/>
</dbReference>
<comment type="caution">
    <text evidence="2">The sequence shown here is derived from an EMBL/GenBank/DDBJ whole genome shotgun (WGS) entry which is preliminary data.</text>
</comment>
<dbReference type="OrthoDB" id="9893219at2"/>
<dbReference type="EMBL" id="BSRX01000006">
    <property type="protein sequence ID" value="GLW53440.1"/>
    <property type="molecule type" value="Genomic_DNA"/>
</dbReference>
<proteinExistence type="predicted"/>
<gene>
    <name evidence="2" type="ORF">Kpho01_14510</name>
</gene>
<dbReference type="Proteomes" id="UP001165143">
    <property type="component" value="Unassembled WGS sequence"/>
</dbReference>
<reference evidence="2" key="1">
    <citation type="submission" date="2023-02" db="EMBL/GenBank/DDBJ databases">
        <title>Kitasatospora phosalacinea NBRC 14362.</title>
        <authorList>
            <person name="Ichikawa N."/>
            <person name="Sato H."/>
            <person name="Tonouchi N."/>
        </authorList>
    </citation>
    <scope>NUCLEOTIDE SEQUENCE</scope>
    <source>
        <strain evidence="2">NBRC 14362</strain>
    </source>
</reference>
<sequence>MWRILRAVLRRTVVALGWLGLFFSPTLHAVWLPGQEVSPAPEEEPPTGPPPGHPDRQGAVRLSREENRVWAELNERLVK</sequence>
<name>A0A9W6PE80_9ACTN</name>
<accession>A0A9W6PE80</accession>
<dbReference type="AlphaFoldDB" id="A0A9W6PE80"/>